<reference evidence="1" key="1">
    <citation type="submission" date="2023-10" db="EMBL/GenBank/DDBJ databases">
        <authorList>
            <person name="Chen Y."/>
            <person name="Shah S."/>
            <person name="Dougan E. K."/>
            <person name="Thang M."/>
            <person name="Chan C."/>
        </authorList>
    </citation>
    <scope>NUCLEOTIDE SEQUENCE [LARGE SCALE GENOMIC DNA]</scope>
</reference>
<evidence type="ECO:0000313" key="2">
    <source>
        <dbReference type="Proteomes" id="UP001189429"/>
    </source>
</evidence>
<dbReference type="EMBL" id="CAUYUJ010003392">
    <property type="protein sequence ID" value="CAK0805136.1"/>
    <property type="molecule type" value="Genomic_DNA"/>
</dbReference>
<evidence type="ECO:0000313" key="1">
    <source>
        <dbReference type="EMBL" id="CAK0805136.1"/>
    </source>
</evidence>
<sequence>MAGGSHNFAVLTNFDEDYEVGYLCAAVNEAYCQRWGYRFVPLCLTREDMGRVCDGRHFAWAKLALLSWLFTPRRCSPVAREVLERKLGEAGRAALLSSVDYLVWIDGDAMVVDHDVPLSQFVSGKPLVLAEDMSWADWVNTGVLLVQAGSPWVRELWADAWETEGNKHAMSASARRETSNLTVLDAASLQFANPLHAQFVLHLCGFSSKLGLCRTTISLGVLRGARLPQRPPGHRLSGPKWQAALLFLHGALQSAGPRPWGWLPRCAGALGAAASGASLGLALPRCTAEEAMARWAQGGAGEQPVLAEVAPPPHWSLAELRRRHGDRRIPMEDCSPLRADDRPRSGRFPPRGARGALWQLCDYARGLPPPCHPLLGSLDPGRLWRATRWQPWHPQEAGAEDPPDAPWECGGAGESLKALGGSGEVERELNAGLRALSAVHVLPPGARLRLQRPFDGKRAHAAIWHLEGDCEYRMFAPDMACRLGKGSDVAPLFDASQSSVDAWESTDAPQHVSVVVRQGGVLLVPAGWWIASVSLSAALVVWRPWICHRRSADLLRGEQEGAAALRAFRLQPSRAEEFAGILRRLRGPDAPPWCKEVIRGGLGSAHAREPTFSAVVHVDRFSADGSGVSSTRLAPAPSMALGERALVALRGGGAESPRGAATLLELELLAALAPAPEVLGAPPGHEPVDQVALAEGGPGAVGSAGARGSPRPFEGGGRRVLAEKEKWFVPFIKLAFRATLTRQMPRSTPPPALPPPVAWQARGLAGSEQGAVSDGSPKVSLFDLKQCAVRGRQPISEVEQAAFWPAAKPEGKGAAAPRSPPGTYPYPYAGHLLITMPI</sequence>
<evidence type="ECO:0008006" key="3">
    <source>
        <dbReference type="Google" id="ProtNLM"/>
    </source>
</evidence>
<protein>
    <recommendedName>
        <fullName evidence="3">JmjC domain-containing protein</fullName>
    </recommendedName>
</protein>
<organism evidence="1 2">
    <name type="scientific">Prorocentrum cordatum</name>
    <dbReference type="NCBI Taxonomy" id="2364126"/>
    <lineage>
        <taxon>Eukaryota</taxon>
        <taxon>Sar</taxon>
        <taxon>Alveolata</taxon>
        <taxon>Dinophyceae</taxon>
        <taxon>Prorocentrales</taxon>
        <taxon>Prorocentraceae</taxon>
        <taxon>Prorocentrum</taxon>
    </lineage>
</organism>
<keyword evidence="2" id="KW-1185">Reference proteome</keyword>
<accession>A0ABN9QNN3</accession>
<proteinExistence type="predicted"/>
<dbReference type="Proteomes" id="UP001189429">
    <property type="component" value="Unassembled WGS sequence"/>
</dbReference>
<dbReference type="InterPro" id="IPR029044">
    <property type="entry name" value="Nucleotide-diphossugar_trans"/>
</dbReference>
<dbReference type="Gene3D" id="3.90.550.10">
    <property type="entry name" value="Spore Coat Polysaccharide Biosynthesis Protein SpsA, Chain A"/>
    <property type="match status" value="1"/>
</dbReference>
<gene>
    <name evidence="1" type="ORF">PCOR1329_LOCUS11749</name>
</gene>
<name>A0ABN9QNN3_9DINO</name>
<comment type="caution">
    <text evidence="1">The sequence shown here is derived from an EMBL/GenBank/DDBJ whole genome shotgun (WGS) entry which is preliminary data.</text>
</comment>